<dbReference type="GO" id="GO:0045892">
    <property type="term" value="P:negative regulation of DNA-templated transcription"/>
    <property type="evidence" value="ECO:0007669"/>
    <property type="project" value="InterPro"/>
</dbReference>
<keyword evidence="3" id="KW-1185">Reference proteome</keyword>
<evidence type="ECO:0000313" key="2">
    <source>
        <dbReference type="EMBL" id="TCO73615.1"/>
    </source>
</evidence>
<reference evidence="2 3" key="1">
    <citation type="submission" date="2019-03" db="EMBL/GenBank/DDBJ databases">
        <title>Genomic Encyclopedia of Type Strains, Phase IV (KMG-IV): sequencing the most valuable type-strain genomes for metagenomic binning, comparative biology and taxonomic classification.</title>
        <authorList>
            <person name="Goeker M."/>
        </authorList>
    </citation>
    <scope>NUCLEOTIDE SEQUENCE [LARGE SCALE GENOMIC DNA]</scope>
    <source>
        <strain evidence="2 3">DSM 102940</strain>
    </source>
</reference>
<dbReference type="InterPro" id="IPR044650">
    <property type="entry name" value="SRFR1-like"/>
</dbReference>
<protein>
    <submittedName>
        <fullName evidence="2">Tetratricopeptide repeat protein</fullName>
    </submittedName>
</protein>
<dbReference type="InterPro" id="IPR011990">
    <property type="entry name" value="TPR-like_helical_dom_sf"/>
</dbReference>
<dbReference type="Gene3D" id="1.25.40.10">
    <property type="entry name" value="Tetratricopeptide repeat domain"/>
    <property type="match status" value="2"/>
</dbReference>
<keyword evidence="1" id="KW-0802">TPR repeat</keyword>
<dbReference type="SUPFAM" id="SSF48452">
    <property type="entry name" value="TPR-like"/>
    <property type="match status" value="2"/>
</dbReference>
<evidence type="ECO:0000313" key="3">
    <source>
        <dbReference type="Proteomes" id="UP000294919"/>
    </source>
</evidence>
<dbReference type="RefSeq" id="WP_165916338.1">
    <property type="nucleotide sequence ID" value="NZ_SLWV01000015.1"/>
</dbReference>
<dbReference type="SMART" id="SM00028">
    <property type="entry name" value="TPR"/>
    <property type="match status" value="5"/>
</dbReference>
<dbReference type="PANTHER" id="PTHR44749:SF1">
    <property type="entry name" value="TETRATRICOPEPTIDE-LIKE HELICAL DOMAIN-CONTAINING PROTEIN"/>
    <property type="match status" value="1"/>
</dbReference>
<dbReference type="PANTHER" id="PTHR44749">
    <property type="entry name" value="SUPPRESSOR OF RPS4-RLD 1"/>
    <property type="match status" value="1"/>
</dbReference>
<dbReference type="InterPro" id="IPR019734">
    <property type="entry name" value="TPR_rpt"/>
</dbReference>
<comment type="caution">
    <text evidence="2">The sequence shown here is derived from an EMBL/GenBank/DDBJ whole genome shotgun (WGS) entry which is preliminary data.</text>
</comment>
<feature type="repeat" description="TPR" evidence="1">
    <location>
        <begin position="258"/>
        <end position="291"/>
    </location>
</feature>
<feature type="repeat" description="TPR" evidence="1">
    <location>
        <begin position="292"/>
        <end position="325"/>
    </location>
</feature>
<accession>A0A4R2L3C4</accession>
<dbReference type="Pfam" id="PF13181">
    <property type="entry name" value="TPR_8"/>
    <property type="match status" value="3"/>
</dbReference>
<gene>
    <name evidence="2" type="ORF">EV214_1153</name>
</gene>
<dbReference type="AlphaFoldDB" id="A0A4R2L3C4"/>
<sequence length="376" mass="43774">MFKIIEKHIADRLERIMFIELKKDAYMIDSKFAILKSVPIPIHINELAKPIKEGKDANNISLASMARGMLRLIGLDSEFKYIKEYKTFLYAFDAKIVDYISYEGLKFAEEGELVDALIYFKALITLEEDNINGLYNYARICQDIGFKSEEEEKKKDFKREAVEALEIITEKYSSFSLAYYHLGFHYANQKLFKKAQLTWEKCLSLGIDEEKNGEILYQIEELTDQIQYEEGYTFILNNQPNLGIEKLVPLLEKYSNWWNLLFFIGLGYRQSGNVQEAINYLKKILTIKPTQVDTLNELGLCYAGMHDFKNAEKYFVKGLQFQENDAEILSNLGMTYMESGKFDLAREVLEKSIKINAEDEITNQCLKKLNLMECKK</sequence>
<organism evidence="2 3">
    <name type="scientific">Marinisporobacter balticus</name>
    <dbReference type="NCBI Taxonomy" id="2018667"/>
    <lineage>
        <taxon>Bacteria</taxon>
        <taxon>Bacillati</taxon>
        <taxon>Bacillota</taxon>
        <taxon>Clostridia</taxon>
        <taxon>Peptostreptococcales</taxon>
        <taxon>Thermotaleaceae</taxon>
        <taxon>Marinisporobacter</taxon>
    </lineage>
</organism>
<dbReference type="PROSITE" id="PS50005">
    <property type="entry name" value="TPR"/>
    <property type="match status" value="3"/>
</dbReference>
<name>A0A4R2L3C4_9FIRM</name>
<proteinExistence type="predicted"/>
<dbReference type="Proteomes" id="UP000294919">
    <property type="component" value="Unassembled WGS sequence"/>
</dbReference>
<evidence type="ECO:0000256" key="1">
    <source>
        <dbReference type="PROSITE-ProRule" id="PRU00339"/>
    </source>
</evidence>
<dbReference type="EMBL" id="SLWV01000015">
    <property type="protein sequence ID" value="TCO73615.1"/>
    <property type="molecule type" value="Genomic_DNA"/>
</dbReference>
<feature type="repeat" description="TPR" evidence="1">
    <location>
        <begin position="326"/>
        <end position="359"/>
    </location>
</feature>